<evidence type="ECO:0000256" key="5">
    <source>
        <dbReference type="ARBA" id="ARBA00023027"/>
    </source>
</evidence>
<dbReference type="InterPro" id="IPR008893">
    <property type="entry name" value="WGR_domain"/>
</dbReference>
<keyword evidence="3 8" id="KW-0808">Transferase</keyword>
<dbReference type="GO" id="GO:0003950">
    <property type="term" value="F:NAD+ poly-ADP-ribosyltransferase activity"/>
    <property type="evidence" value="ECO:0007669"/>
    <property type="project" value="UniProtKB-UniRule"/>
</dbReference>
<dbReference type="Pfam" id="PF05406">
    <property type="entry name" value="WGR"/>
    <property type="match status" value="1"/>
</dbReference>
<dbReference type="Pfam" id="PF00644">
    <property type="entry name" value="PARP"/>
    <property type="match status" value="1"/>
</dbReference>
<dbReference type="GO" id="GO:1990404">
    <property type="term" value="F:NAD+-protein mono-ADP-ribosyltransferase activity"/>
    <property type="evidence" value="ECO:0007669"/>
    <property type="project" value="TreeGrafter"/>
</dbReference>
<evidence type="ECO:0000256" key="1">
    <source>
        <dbReference type="ARBA" id="ARBA00004123"/>
    </source>
</evidence>
<keyword evidence="4" id="KW-0548">Nucleotidyltransferase</keyword>
<feature type="region of interest" description="Disordered" evidence="10">
    <location>
        <begin position="1125"/>
        <end position="1190"/>
    </location>
</feature>
<evidence type="ECO:0000256" key="4">
    <source>
        <dbReference type="ARBA" id="ARBA00022695"/>
    </source>
</evidence>
<feature type="repeat" description="ANK" evidence="7">
    <location>
        <begin position="783"/>
        <end position="815"/>
    </location>
</feature>
<feature type="repeat" description="ANK" evidence="7">
    <location>
        <begin position="134"/>
        <end position="166"/>
    </location>
</feature>
<accession>A0AAD5QIF1</accession>
<dbReference type="Proteomes" id="UP001196413">
    <property type="component" value="Unassembled WGS sequence"/>
</dbReference>
<keyword evidence="7" id="KW-0040">ANK repeat</keyword>
<keyword evidence="5 8" id="KW-0520">NAD</keyword>
<dbReference type="InterPro" id="IPR036770">
    <property type="entry name" value="Ankyrin_rpt-contain_sf"/>
</dbReference>
<evidence type="ECO:0000256" key="9">
    <source>
        <dbReference type="SAM" id="Coils"/>
    </source>
</evidence>
<dbReference type="EC" id="2.4.2.-" evidence="8"/>
<dbReference type="PROSITE" id="PS51977">
    <property type="entry name" value="WGR"/>
    <property type="match status" value="1"/>
</dbReference>
<comment type="subcellular location">
    <subcellularLocation>
        <location evidence="1">Nucleus</location>
    </subcellularLocation>
</comment>
<evidence type="ECO:0000256" key="6">
    <source>
        <dbReference type="ARBA" id="ARBA00023242"/>
    </source>
</evidence>
<dbReference type="PROSITE" id="PS51059">
    <property type="entry name" value="PARP_CATALYTIC"/>
    <property type="match status" value="1"/>
</dbReference>
<gene>
    <name evidence="14" type="ORF">KIN20_008029</name>
</gene>
<dbReference type="SUPFAM" id="SSF142921">
    <property type="entry name" value="WGR domain-like"/>
    <property type="match status" value="1"/>
</dbReference>
<dbReference type="InterPro" id="IPR050800">
    <property type="entry name" value="ARTD/PARP"/>
</dbReference>
<feature type="domain" description="PARP alpha-helical" evidence="12">
    <location>
        <begin position="1460"/>
        <end position="1592"/>
    </location>
</feature>
<dbReference type="SMART" id="SM00773">
    <property type="entry name" value="WGR"/>
    <property type="match status" value="1"/>
</dbReference>
<keyword evidence="2 8" id="KW-0328">Glycosyltransferase</keyword>
<feature type="repeat" description="ANK" evidence="7">
    <location>
        <begin position="361"/>
        <end position="393"/>
    </location>
</feature>
<keyword evidence="9" id="KW-0175">Coiled coil</keyword>
<keyword evidence="6" id="KW-0539">Nucleus</keyword>
<dbReference type="EMBL" id="JAHQIW010001244">
    <property type="protein sequence ID" value="KAJ1351867.1"/>
    <property type="molecule type" value="Genomic_DNA"/>
</dbReference>
<reference evidence="14" key="1">
    <citation type="submission" date="2021-06" db="EMBL/GenBank/DDBJ databases">
        <title>Parelaphostrongylus tenuis whole genome reference sequence.</title>
        <authorList>
            <person name="Garwood T.J."/>
            <person name="Larsen P.A."/>
            <person name="Fountain-Jones N.M."/>
            <person name="Garbe J.R."/>
            <person name="Macchietto M.G."/>
            <person name="Kania S.A."/>
            <person name="Gerhold R.W."/>
            <person name="Richards J.E."/>
            <person name="Wolf T.M."/>
        </authorList>
    </citation>
    <scope>NUCLEOTIDE SEQUENCE</scope>
    <source>
        <strain evidence="14">MNPRO001-30</strain>
        <tissue evidence="14">Meninges</tissue>
    </source>
</reference>
<evidence type="ECO:0000256" key="2">
    <source>
        <dbReference type="ARBA" id="ARBA00022676"/>
    </source>
</evidence>
<dbReference type="Pfam" id="PF13637">
    <property type="entry name" value="Ank_4"/>
    <property type="match status" value="1"/>
</dbReference>
<dbReference type="InterPro" id="IPR002110">
    <property type="entry name" value="Ankyrin_rpt"/>
</dbReference>
<dbReference type="Pfam" id="PF12796">
    <property type="entry name" value="Ank_2"/>
    <property type="match status" value="2"/>
</dbReference>
<evidence type="ECO:0000313" key="14">
    <source>
        <dbReference type="EMBL" id="KAJ1351867.1"/>
    </source>
</evidence>
<dbReference type="CDD" id="cd07997">
    <property type="entry name" value="WGR_PARP"/>
    <property type="match status" value="1"/>
</dbReference>
<dbReference type="Gene3D" id="1.20.142.10">
    <property type="entry name" value="Poly(ADP-ribose) polymerase, regulatory domain"/>
    <property type="match status" value="1"/>
</dbReference>
<evidence type="ECO:0000256" key="10">
    <source>
        <dbReference type="SAM" id="MobiDB-lite"/>
    </source>
</evidence>
<dbReference type="PROSITE" id="PS50088">
    <property type="entry name" value="ANK_REPEAT"/>
    <property type="match status" value="4"/>
</dbReference>
<keyword evidence="15" id="KW-1185">Reference proteome</keyword>
<dbReference type="PANTHER" id="PTHR10459">
    <property type="entry name" value="DNA LIGASE"/>
    <property type="match status" value="1"/>
</dbReference>
<dbReference type="InterPro" id="IPR036930">
    <property type="entry name" value="WGR_dom_sf"/>
</dbReference>
<feature type="domain" description="WGR" evidence="13">
    <location>
        <begin position="1345"/>
        <end position="1439"/>
    </location>
</feature>
<dbReference type="PROSITE" id="PS50297">
    <property type="entry name" value="ANK_REP_REGION"/>
    <property type="match status" value="3"/>
</dbReference>
<dbReference type="PANTHER" id="PTHR10459:SF117">
    <property type="entry name" value="POLY [ADP-RIBOSE] POLYMERASE TANKYRASE"/>
    <property type="match status" value="1"/>
</dbReference>
<dbReference type="SUPFAM" id="SSF56399">
    <property type="entry name" value="ADP-ribosylation"/>
    <property type="match status" value="1"/>
</dbReference>
<dbReference type="Gene3D" id="2.20.140.10">
    <property type="entry name" value="WGR domain"/>
    <property type="match status" value="1"/>
</dbReference>
<comment type="caution">
    <text evidence="14">The sequence shown here is derived from an EMBL/GenBank/DDBJ whole genome shotgun (WGS) entry which is preliminary data.</text>
</comment>
<dbReference type="InterPro" id="IPR012317">
    <property type="entry name" value="Poly(ADP-ribose)pol_cat_dom"/>
</dbReference>
<dbReference type="SMART" id="SM00248">
    <property type="entry name" value="ANK"/>
    <property type="match status" value="14"/>
</dbReference>
<feature type="compositionally biased region" description="Acidic residues" evidence="10">
    <location>
        <begin position="1144"/>
        <end position="1154"/>
    </location>
</feature>
<evidence type="ECO:0000259" key="13">
    <source>
        <dbReference type="PROSITE" id="PS51977"/>
    </source>
</evidence>
<dbReference type="PROSITE" id="PS51060">
    <property type="entry name" value="PARP_ALPHA_HD"/>
    <property type="match status" value="1"/>
</dbReference>
<evidence type="ECO:0000259" key="11">
    <source>
        <dbReference type="PROSITE" id="PS51059"/>
    </source>
</evidence>
<dbReference type="GO" id="GO:0006302">
    <property type="term" value="P:double-strand break repair"/>
    <property type="evidence" value="ECO:0007669"/>
    <property type="project" value="TreeGrafter"/>
</dbReference>
<evidence type="ECO:0000256" key="7">
    <source>
        <dbReference type="PROSITE-ProRule" id="PRU00023"/>
    </source>
</evidence>
<name>A0AAD5QIF1_PARTN</name>
<dbReference type="Gene3D" id="3.90.228.10">
    <property type="match status" value="1"/>
</dbReference>
<dbReference type="InterPro" id="IPR004102">
    <property type="entry name" value="Poly(ADP-ribose)pol_reg_dom"/>
</dbReference>
<sequence length="1815" mass="203913">MMELSDLVTAVRHHVLDRRDGVNKQANKVVDDARMAAGSMQRFQVNASICLENITSSIVYDTPFKVLLDAISSLEASGIDSAAIKPEKSLINARNKRGYTALCLAVEHQSLDSVKALLMHKSVLVDYPTSTARNKLTPLMIACGLGDLSIAECLIEHGALIEAKDTKKRTALCHSVLNGQEHCAAMLLARGADMLKGDSSGNTPAHYAAAYGWLECLQLLSSIEPSCLKQENDWKLTPLSVAYLKGHYGIVRWLLEEKANLVDINGKDMEGVTLLSSLLRYAGQENYSELAEQMQYLLSRGADCSLADSMGNSIVHVFAGMEFRIRDENNGATEGLTENEYRKCFEAIMNHGGDVKSKNESGQTPLHIALESGNLLIFKWMLDYVEDVREVLRTPWSPDFTLLHALLELPMKVFRKENLWFKNSPPFLQLYDVMSFINNVLLKYCDDLVKTWLRQADSDGLQPLLKAARAYSFLSKPQNCDIAAIQNFTDYVSDLIIWGCQLCPDCLTMTSLPRKSDENGTVDKSTTSLAYLALGIRLEGGSLQLLKKIIRISIENNMLKDVLAAEHDGSNLVISALKQNRQAARLILRTTKEHGCVDGVHNVVLRYEISSGSQNYNLDEKLPNEKPINKSLAMLLTEQKLFDLVYELYLSANEWKHEDANGDNLWHYAARTQDLRAVDLFRFIETQGVQNKGNLQGSTPLHEAVQTCECTANSVLEPIEWLAANTSEIPHDVYERTPLHYAFAPREQFMKSSLAEELRDPIAVVSILTRNMNKEQIDCADCDGNTALHLSAFKDANISAVTLIRKGANVSVKNKEGNSPLAVAVLYGRRSVALTLIQANSTFSDKVFSPQKVEEKTLWKWSGSEWEAMVYVLLDALGTSTTSVVQLIDAALKERQYNLANQLTKSLQARMMGKKVENSGYDLVLTFAEYFQGELISNSVEETVLHRLYSLGWEMMYDYVSLPVEAAILHGSWSLYNHFKSRASTSWLSLRPSQPYMGPLRNAVIRLLEQSDTYSEAIVRELAAMPNFSLNEPLALPLPYELTEVSVSRLPPISWACAQGQVQLLDKLRAAGADVNALDSEGRTPLMIAVLANHDRIVEALCTDGSPPVKDSKISNKLNKTARTKANRMLFGSLNGRKRKASDSEDVEEEDDPETNGNESSGGSDDESQSERSTDAEPMDVQPSESARTIKITNNKLELMSCDRNGRNIIHYMVTPFHWENVKLFDKLHVAAPTKIKQLVQQRDKNGNTPMDIAINTKQRTMAAAMKRILNRGNLAKKAAVFNGVHVADLPDVSDLVCSYDVNGDSKSFIARWQAEHEVIDTTSMRKPSSLSGYRDTAELVQFPNTHQYMAAVLNKTDLNYGRYGFHNFYRIELMKRRDTDLWILFTNWGRIGYGCGEYQTTPFSTFEAALKEFKSVWRSKTGQEWAPFDQFQVLPKKYRLLETTKRVENLREISLPWTTTLEKDLTRKTIQDISNPRILKDYARTVDSSMVCPLGHVTEAAIQRAHAVLDECEKNAEDLKKLLDKEGHDDADVLKMYERCRELSSEFYYNLPIGHFEYGSMKIFDDIDAVNFARKTLNRMTEIEVATRLLTASAYRSDVDRISYIAESLECRFTEMSPSDHMSQKILRFIHVTGGESWKVEGILALAPRKATLNFGRFSDDDNQIYLWHGTKAVNLLSILKDGLLADPQNAQTCGRLFGDGVYLADSFEKSSHYCRPSADGLNYMLLCRAALGRCYRVDSANPDWPDAMPNSYDSMHVLGRKYPKSSITVDGVMMPAYGFANHSNRSHRGFLEFSEYVVANSERILPQYLVIYR</sequence>
<proteinExistence type="predicted"/>
<feature type="coiled-coil region" evidence="9">
    <location>
        <begin position="1503"/>
        <end position="1530"/>
    </location>
</feature>
<dbReference type="GO" id="GO:0005730">
    <property type="term" value="C:nucleolus"/>
    <property type="evidence" value="ECO:0007669"/>
    <property type="project" value="TreeGrafter"/>
</dbReference>
<dbReference type="InterPro" id="IPR036616">
    <property type="entry name" value="Poly(ADP-ribose)pol_reg_dom_sf"/>
</dbReference>
<dbReference type="Gene3D" id="1.25.40.20">
    <property type="entry name" value="Ankyrin repeat-containing domain"/>
    <property type="match status" value="4"/>
</dbReference>
<dbReference type="GO" id="GO:0016779">
    <property type="term" value="F:nucleotidyltransferase activity"/>
    <property type="evidence" value="ECO:0007669"/>
    <property type="project" value="UniProtKB-KW"/>
</dbReference>
<feature type="repeat" description="ANK" evidence="7">
    <location>
        <begin position="1048"/>
        <end position="1080"/>
    </location>
</feature>
<dbReference type="Pfam" id="PF02877">
    <property type="entry name" value="PARP_reg"/>
    <property type="match status" value="1"/>
</dbReference>
<dbReference type="GO" id="GO:0070212">
    <property type="term" value="P:protein poly-ADP-ribosylation"/>
    <property type="evidence" value="ECO:0007669"/>
    <property type="project" value="TreeGrafter"/>
</dbReference>
<evidence type="ECO:0000313" key="15">
    <source>
        <dbReference type="Proteomes" id="UP001196413"/>
    </source>
</evidence>
<feature type="domain" description="PARP catalytic" evidence="11">
    <location>
        <begin position="1594"/>
        <end position="1815"/>
    </location>
</feature>
<dbReference type="SUPFAM" id="SSF47587">
    <property type="entry name" value="Domain of poly(ADP-ribose) polymerase"/>
    <property type="match status" value="1"/>
</dbReference>
<evidence type="ECO:0000259" key="12">
    <source>
        <dbReference type="PROSITE" id="PS51060"/>
    </source>
</evidence>
<dbReference type="SUPFAM" id="SSF48403">
    <property type="entry name" value="Ankyrin repeat"/>
    <property type="match status" value="3"/>
</dbReference>
<organism evidence="14 15">
    <name type="scientific">Parelaphostrongylus tenuis</name>
    <name type="common">Meningeal worm</name>
    <dbReference type="NCBI Taxonomy" id="148309"/>
    <lineage>
        <taxon>Eukaryota</taxon>
        <taxon>Metazoa</taxon>
        <taxon>Ecdysozoa</taxon>
        <taxon>Nematoda</taxon>
        <taxon>Chromadorea</taxon>
        <taxon>Rhabditida</taxon>
        <taxon>Rhabditina</taxon>
        <taxon>Rhabditomorpha</taxon>
        <taxon>Strongyloidea</taxon>
        <taxon>Metastrongylidae</taxon>
        <taxon>Parelaphostrongylus</taxon>
    </lineage>
</organism>
<evidence type="ECO:0000256" key="8">
    <source>
        <dbReference type="RuleBase" id="RU362114"/>
    </source>
</evidence>
<evidence type="ECO:0000256" key="3">
    <source>
        <dbReference type="ARBA" id="ARBA00022679"/>
    </source>
</evidence>
<protein>
    <recommendedName>
        <fullName evidence="8">Poly [ADP-ribose] polymerase</fullName>
        <shortName evidence="8">PARP</shortName>
        <ecNumber evidence="8">2.4.2.-</ecNumber>
    </recommendedName>
</protein>